<comment type="caution">
    <text evidence="2">The sequence shown here is derived from an EMBL/GenBank/DDBJ whole genome shotgun (WGS) entry which is preliminary data.</text>
</comment>
<protein>
    <recommendedName>
        <fullName evidence="1">Cytidyltransferase-like domain-containing protein</fullName>
    </recommendedName>
</protein>
<dbReference type="Gene3D" id="3.40.50.620">
    <property type="entry name" value="HUPs"/>
    <property type="match status" value="1"/>
</dbReference>
<dbReference type="PANTHER" id="PTHR10695:SF46">
    <property type="entry name" value="BIFUNCTIONAL COENZYME A SYNTHASE-RELATED"/>
    <property type="match status" value="1"/>
</dbReference>
<dbReference type="EMBL" id="JBFXLT010000034">
    <property type="protein sequence ID" value="KAL2814315.1"/>
    <property type="molecule type" value="Genomic_DNA"/>
</dbReference>
<feature type="domain" description="Cytidyltransferase-like" evidence="1">
    <location>
        <begin position="214"/>
        <end position="403"/>
    </location>
</feature>
<accession>A0ABR4HFX3</accession>
<dbReference type="Pfam" id="PF01467">
    <property type="entry name" value="CTP_transf_like"/>
    <property type="match status" value="1"/>
</dbReference>
<dbReference type="SUPFAM" id="SSF52374">
    <property type="entry name" value="Nucleotidylyl transferase"/>
    <property type="match status" value="1"/>
</dbReference>
<gene>
    <name evidence="2" type="ORF">BJX63DRAFT_202106</name>
</gene>
<evidence type="ECO:0000259" key="1">
    <source>
        <dbReference type="Pfam" id="PF01467"/>
    </source>
</evidence>
<dbReference type="Proteomes" id="UP001610334">
    <property type="component" value="Unassembled WGS sequence"/>
</dbReference>
<name>A0ABR4HFX3_9EURO</name>
<organism evidence="2 3">
    <name type="scientific">Aspergillus granulosus</name>
    <dbReference type="NCBI Taxonomy" id="176169"/>
    <lineage>
        <taxon>Eukaryota</taxon>
        <taxon>Fungi</taxon>
        <taxon>Dikarya</taxon>
        <taxon>Ascomycota</taxon>
        <taxon>Pezizomycotina</taxon>
        <taxon>Eurotiomycetes</taxon>
        <taxon>Eurotiomycetidae</taxon>
        <taxon>Eurotiales</taxon>
        <taxon>Aspergillaceae</taxon>
        <taxon>Aspergillus</taxon>
        <taxon>Aspergillus subgen. Nidulantes</taxon>
    </lineage>
</organism>
<reference evidence="2 3" key="1">
    <citation type="submission" date="2024-07" db="EMBL/GenBank/DDBJ databases">
        <title>Section-level genome sequencing and comparative genomics of Aspergillus sections Usti and Cavernicolus.</title>
        <authorList>
            <consortium name="Lawrence Berkeley National Laboratory"/>
            <person name="Nybo J.L."/>
            <person name="Vesth T.C."/>
            <person name="Theobald S."/>
            <person name="Frisvad J.C."/>
            <person name="Larsen T.O."/>
            <person name="Kjaerboelling I."/>
            <person name="Rothschild-Mancinelli K."/>
            <person name="Lyhne E.K."/>
            <person name="Kogle M.E."/>
            <person name="Barry K."/>
            <person name="Clum A."/>
            <person name="Na H."/>
            <person name="Ledsgaard L."/>
            <person name="Lin J."/>
            <person name="Lipzen A."/>
            <person name="Kuo A."/>
            <person name="Riley R."/>
            <person name="Mondo S."/>
            <person name="Labutti K."/>
            <person name="Haridas S."/>
            <person name="Pangalinan J."/>
            <person name="Salamov A.A."/>
            <person name="Simmons B.A."/>
            <person name="Magnuson J.K."/>
            <person name="Chen J."/>
            <person name="Drula E."/>
            <person name="Henrissat B."/>
            <person name="Wiebenga A."/>
            <person name="Lubbers R.J."/>
            <person name="Gomes A.C."/>
            <person name="Makela M.R."/>
            <person name="Stajich J."/>
            <person name="Grigoriev I.V."/>
            <person name="Mortensen U.H."/>
            <person name="De Vries R.P."/>
            <person name="Baker S.E."/>
            <person name="Andersen M.R."/>
        </authorList>
    </citation>
    <scope>NUCLEOTIDE SEQUENCE [LARGE SCALE GENOMIC DNA]</scope>
    <source>
        <strain evidence="2 3">CBS 588.65</strain>
    </source>
</reference>
<dbReference type="InterPro" id="IPR014729">
    <property type="entry name" value="Rossmann-like_a/b/a_fold"/>
</dbReference>
<dbReference type="InterPro" id="IPR004821">
    <property type="entry name" value="Cyt_trans-like"/>
</dbReference>
<proteinExistence type="predicted"/>
<evidence type="ECO:0000313" key="3">
    <source>
        <dbReference type="Proteomes" id="UP001610334"/>
    </source>
</evidence>
<dbReference type="PANTHER" id="PTHR10695">
    <property type="entry name" value="DEPHOSPHO-COA KINASE-RELATED"/>
    <property type="match status" value="1"/>
</dbReference>
<evidence type="ECO:0000313" key="2">
    <source>
        <dbReference type="EMBL" id="KAL2814315.1"/>
    </source>
</evidence>
<sequence length="410" mass="44188">MASDRISPPSALLLLPPPPSVSFEQFRAVYEPTLSAVFSNLLKSLNGSNRIASLDIALSLPGLHSASCQPPARAFASLQRIVEHAYRLIGVVSMERNIEMEAPGGIDSRVILLDFDSVRTPESTSQSPVAGECNGPVVHVRTLASSGRLWENIFYPETPAGRDLATAFNHFYTSAKAPSGGTPQPVAGTAQWTPGESLVVPGEASRPVWHDSVILGGTFDHFHIGHKLLLTATALVLQPAGTGGHAGQARTITVGVTGDDMLKNKKYAQFLESWEDRCRSTGAFLASIMDFGPPETGATRVEQIYKPGPNGRAMVMQLRPGITLRLVQILDPYGPTITEENLSALVVSKETRSGGAAVNQERANRGWKQLEVFEVDVIHAGEVAAEEAEDFASKISSTDIRRRRMELAMI</sequence>
<keyword evidence="3" id="KW-1185">Reference proteome</keyword>